<evidence type="ECO:0000313" key="2">
    <source>
        <dbReference type="Proteomes" id="UP000632498"/>
    </source>
</evidence>
<reference evidence="1" key="2">
    <citation type="submission" date="2020-09" db="EMBL/GenBank/DDBJ databases">
        <authorList>
            <person name="Sun Q."/>
            <person name="Zhou Y."/>
        </authorList>
    </citation>
    <scope>NUCLEOTIDE SEQUENCE</scope>
    <source>
        <strain evidence="1">CGMCC 1.15254</strain>
    </source>
</reference>
<dbReference type="EMBL" id="BMHV01000061">
    <property type="protein sequence ID" value="GGF76913.1"/>
    <property type="molecule type" value="Genomic_DNA"/>
</dbReference>
<dbReference type="AlphaFoldDB" id="A0A917FGD7"/>
<gene>
    <name evidence="1" type="ORF">GCM10011332_33600</name>
</gene>
<comment type="caution">
    <text evidence="1">The sequence shown here is derived from an EMBL/GenBank/DDBJ whole genome shotgun (WGS) entry which is preliminary data.</text>
</comment>
<proteinExistence type="predicted"/>
<accession>A0A917FGD7</accession>
<evidence type="ECO:0000313" key="1">
    <source>
        <dbReference type="EMBL" id="GGF76913.1"/>
    </source>
</evidence>
<protein>
    <submittedName>
        <fullName evidence="1">Uncharacterized protein</fullName>
    </submittedName>
</protein>
<dbReference type="Proteomes" id="UP000632498">
    <property type="component" value="Unassembled WGS sequence"/>
</dbReference>
<reference evidence="1" key="1">
    <citation type="journal article" date="2014" name="Int. J. Syst. Evol. Microbiol.">
        <title>Complete genome sequence of Corynebacterium casei LMG S-19264T (=DSM 44701T), isolated from a smear-ripened cheese.</title>
        <authorList>
            <consortium name="US DOE Joint Genome Institute (JGI-PGF)"/>
            <person name="Walter F."/>
            <person name="Albersmeier A."/>
            <person name="Kalinowski J."/>
            <person name="Ruckert C."/>
        </authorList>
    </citation>
    <scope>NUCLEOTIDE SEQUENCE</scope>
    <source>
        <strain evidence="1">CGMCC 1.15254</strain>
    </source>
</reference>
<organism evidence="1 2">
    <name type="scientific">Terasakiella brassicae</name>
    <dbReference type="NCBI Taxonomy" id="1634917"/>
    <lineage>
        <taxon>Bacteria</taxon>
        <taxon>Pseudomonadati</taxon>
        <taxon>Pseudomonadota</taxon>
        <taxon>Alphaproteobacteria</taxon>
        <taxon>Rhodospirillales</taxon>
        <taxon>Terasakiellaceae</taxon>
        <taxon>Terasakiella</taxon>
    </lineage>
</organism>
<name>A0A917FGD7_9PROT</name>
<keyword evidence="2" id="KW-1185">Reference proteome</keyword>
<sequence>MGTISDFDLNGHDLEEMYAENEHDIITEAERVVWLTMQKIDHFETTLEQDRMFDLVGRIQDHDARCAVFGCEEALNSLRRKATEVTTISNNNLAKLANSIRSFKEDLEDGVFDDFIEGIVNTAISGDEFNGVDFLPKGETPAHGKSVGTA</sequence>